<evidence type="ECO:0000313" key="2">
    <source>
        <dbReference type="Proteomes" id="UP000198521"/>
    </source>
</evidence>
<proteinExistence type="predicted"/>
<evidence type="ECO:0008006" key="3">
    <source>
        <dbReference type="Google" id="ProtNLM"/>
    </source>
</evidence>
<gene>
    <name evidence="1" type="ORF">SAMN04487910_3496</name>
</gene>
<name>A0A1H7TLL3_AQUAM</name>
<evidence type="ECO:0000313" key="1">
    <source>
        <dbReference type="EMBL" id="SEL85681.1"/>
    </source>
</evidence>
<sequence length="477" mass="54631">MKKLSIWYVMIFTLLLGIISCEEIEELENCPDVTINVDNVSGSAVYRFAAQLDGIEDVRLTWSIDGEEIDTGNLSDIANQIFEYQFEEGTYTVCVKVVSDTCPIEVCKEIEVDVDETDPCPDLFFEARQYEKPNKYKFIADFPGIEDVRYEWFIDGEVIDNDNQNDDNYLFWEFNESGSYEVCIKTETPDCPNGTSYCKTIEIEETDIDEECPELFFIAEQDGDNPAYYFQVEFEGADQVEWLGWYIDGEFVEDSNNGDNNRFYYQFAPGRYEVCLKTETPECPEGTSYCKIIEIEGDASVCPELFFEAEQDGDNLAYYFYPSAFEGIDDVTLEWSINGDYVGTSSGHNDPFYYQFSVGSYEVCLSVETPDCPEGVTFCKVIEIEGSEVDCPDLFFNIEQEGNTPGYNFWAEFEGMNSVSYEWMINGDVVDSEMMNSNDRDDYLYYQFGTGTYEICIITETPDCPNGVTFCKTLVIE</sequence>
<organism evidence="1 2">
    <name type="scientific">Aquimarina amphilecti</name>
    <dbReference type="NCBI Taxonomy" id="1038014"/>
    <lineage>
        <taxon>Bacteria</taxon>
        <taxon>Pseudomonadati</taxon>
        <taxon>Bacteroidota</taxon>
        <taxon>Flavobacteriia</taxon>
        <taxon>Flavobacteriales</taxon>
        <taxon>Flavobacteriaceae</taxon>
        <taxon>Aquimarina</taxon>
    </lineage>
</organism>
<dbReference type="Proteomes" id="UP000198521">
    <property type="component" value="Unassembled WGS sequence"/>
</dbReference>
<dbReference type="RefSeq" id="WP_091410835.1">
    <property type="nucleotide sequence ID" value="NZ_FOAB01000006.1"/>
</dbReference>
<dbReference type="AlphaFoldDB" id="A0A1H7TLL3"/>
<accession>A0A1H7TLL3</accession>
<dbReference type="PROSITE" id="PS51257">
    <property type="entry name" value="PROKAR_LIPOPROTEIN"/>
    <property type="match status" value="1"/>
</dbReference>
<dbReference type="EMBL" id="FOAB01000006">
    <property type="protein sequence ID" value="SEL85681.1"/>
    <property type="molecule type" value="Genomic_DNA"/>
</dbReference>
<protein>
    <recommendedName>
        <fullName evidence="3">PKD domain-containing protein</fullName>
    </recommendedName>
</protein>
<dbReference type="OrthoDB" id="1199198at2"/>
<keyword evidence="2" id="KW-1185">Reference proteome</keyword>
<dbReference type="STRING" id="1038014.SAMN04487910_3496"/>
<reference evidence="1 2" key="1">
    <citation type="submission" date="2016-10" db="EMBL/GenBank/DDBJ databases">
        <authorList>
            <person name="de Groot N.N."/>
        </authorList>
    </citation>
    <scope>NUCLEOTIDE SEQUENCE [LARGE SCALE GENOMIC DNA]</scope>
    <source>
        <strain evidence="1 2">DSM 25232</strain>
    </source>
</reference>